<proteinExistence type="predicted"/>
<keyword evidence="5" id="KW-0862">Zinc</keyword>
<feature type="binding site" evidence="5">
    <location>
        <position position="205"/>
    </location>
    <ligand>
        <name>Zn(2+)</name>
        <dbReference type="ChEBI" id="CHEBI:29105"/>
    </ligand>
</feature>
<protein>
    <submittedName>
        <fullName evidence="7">Hemolysin III family protein</fullName>
    </submittedName>
</protein>
<organism evidence="7 8">
    <name type="scientific">Cryobacterium tepidiphilum</name>
    <dbReference type="NCBI Taxonomy" id="2486026"/>
    <lineage>
        <taxon>Bacteria</taxon>
        <taxon>Bacillati</taxon>
        <taxon>Actinomycetota</taxon>
        <taxon>Actinomycetes</taxon>
        <taxon>Micrococcales</taxon>
        <taxon>Microbacteriaceae</taxon>
        <taxon>Cryobacterium</taxon>
    </lineage>
</organism>
<dbReference type="Proteomes" id="UP000279859">
    <property type="component" value="Unassembled WGS sequence"/>
</dbReference>
<keyword evidence="5" id="KW-0479">Metal-binding</keyword>
<feature type="transmembrane region" description="Helical" evidence="6">
    <location>
        <begin position="96"/>
        <end position="113"/>
    </location>
</feature>
<keyword evidence="3 6" id="KW-1133">Transmembrane helix</keyword>
<comment type="caution">
    <text evidence="7">The sequence shown here is derived from an EMBL/GenBank/DDBJ whole genome shotgun (WGS) entry which is preliminary data.</text>
</comment>
<sequence length="233" mass="25545">MSQPPDLPNLPLAADAQDHPVDLKPTWRGWIHAGTFPLAVVAGVVLLLLARGAAATWSCLVFVISSLLLFGISALYHRVAWKPRAKLLLKRFDHANIFLLIAGSYTPITVLALPPRKATLLLVLIWTGALCGIAFRVFWIGAPRWLYVPLYLLMGWGALAFIVDFFQANALMMTLILVGGLCYSVGAVVYGVKKPNPVPGVFGFHEVFHTLTVVAFLCHWVAILLIATHPLYP</sequence>
<dbReference type="GO" id="GO:0046872">
    <property type="term" value="F:metal ion binding"/>
    <property type="evidence" value="ECO:0007669"/>
    <property type="project" value="UniProtKB-KW"/>
</dbReference>
<dbReference type="AlphaFoldDB" id="A0A3M8LEB8"/>
<feature type="transmembrane region" description="Helical" evidence="6">
    <location>
        <begin position="207"/>
        <end position="227"/>
    </location>
</feature>
<evidence type="ECO:0000256" key="3">
    <source>
        <dbReference type="ARBA" id="ARBA00022989"/>
    </source>
</evidence>
<feature type="binding site" evidence="5">
    <location>
        <position position="209"/>
    </location>
    <ligand>
        <name>Zn(2+)</name>
        <dbReference type="ChEBI" id="CHEBI:29105"/>
    </ligand>
</feature>
<evidence type="ECO:0000313" key="8">
    <source>
        <dbReference type="Proteomes" id="UP000279859"/>
    </source>
</evidence>
<accession>A0A3M8LEB8</accession>
<evidence type="ECO:0000256" key="5">
    <source>
        <dbReference type="PIRSR" id="PIRSR604254-1"/>
    </source>
</evidence>
<dbReference type="Pfam" id="PF03006">
    <property type="entry name" value="HlyIII"/>
    <property type="match status" value="1"/>
</dbReference>
<keyword evidence="2 6" id="KW-0812">Transmembrane</keyword>
<evidence type="ECO:0000256" key="6">
    <source>
        <dbReference type="SAM" id="Phobius"/>
    </source>
</evidence>
<dbReference type="OrthoDB" id="9813689at2"/>
<feature type="transmembrane region" description="Helical" evidence="6">
    <location>
        <begin position="120"/>
        <end position="139"/>
    </location>
</feature>
<feature type="binding site" evidence="5">
    <location>
        <position position="77"/>
    </location>
    <ligand>
        <name>Zn(2+)</name>
        <dbReference type="ChEBI" id="CHEBI:29105"/>
    </ligand>
</feature>
<dbReference type="GO" id="GO:0016020">
    <property type="term" value="C:membrane"/>
    <property type="evidence" value="ECO:0007669"/>
    <property type="project" value="UniProtKB-SubCell"/>
</dbReference>
<feature type="transmembrane region" description="Helical" evidence="6">
    <location>
        <begin position="57"/>
        <end position="76"/>
    </location>
</feature>
<gene>
    <name evidence="7" type="ORF">EEJ31_06055</name>
</gene>
<feature type="transmembrane region" description="Helical" evidence="6">
    <location>
        <begin position="30"/>
        <end position="50"/>
    </location>
</feature>
<evidence type="ECO:0000313" key="7">
    <source>
        <dbReference type="EMBL" id="RNE63790.1"/>
    </source>
</evidence>
<dbReference type="RefSeq" id="WP_123045400.1">
    <property type="nucleotide sequence ID" value="NZ_RDSR01000007.1"/>
</dbReference>
<keyword evidence="8" id="KW-1185">Reference proteome</keyword>
<name>A0A3M8LEB8_9MICO</name>
<dbReference type="InterPro" id="IPR004254">
    <property type="entry name" value="AdipoR/HlyIII-related"/>
</dbReference>
<comment type="subcellular location">
    <subcellularLocation>
        <location evidence="1">Membrane</location>
        <topology evidence="1">Multi-pass membrane protein</topology>
    </subcellularLocation>
</comment>
<feature type="transmembrane region" description="Helical" evidence="6">
    <location>
        <begin position="170"/>
        <end position="192"/>
    </location>
</feature>
<keyword evidence="4 6" id="KW-0472">Membrane</keyword>
<dbReference type="EMBL" id="RDSR01000007">
    <property type="protein sequence ID" value="RNE63790.1"/>
    <property type="molecule type" value="Genomic_DNA"/>
</dbReference>
<dbReference type="PANTHER" id="PTHR20855">
    <property type="entry name" value="ADIPOR/PROGESTIN RECEPTOR-RELATED"/>
    <property type="match status" value="1"/>
</dbReference>
<evidence type="ECO:0000256" key="2">
    <source>
        <dbReference type="ARBA" id="ARBA00022692"/>
    </source>
</evidence>
<feature type="transmembrane region" description="Helical" evidence="6">
    <location>
        <begin position="145"/>
        <end position="163"/>
    </location>
</feature>
<dbReference type="PANTHER" id="PTHR20855:SF3">
    <property type="entry name" value="LD03007P"/>
    <property type="match status" value="1"/>
</dbReference>
<evidence type="ECO:0000256" key="1">
    <source>
        <dbReference type="ARBA" id="ARBA00004141"/>
    </source>
</evidence>
<evidence type="ECO:0000256" key="4">
    <source>
        <dbReference type="ARBA" id="ARBA00023136"/>
    </source>
</evidence>
<reference evidence="7 8" key="1">
    <citation type="submission" date="2018-11" db="EMBL/GenBank/DDBJ databases">
        <title>Cryobacterium sp. nov., isolated from rhizosphere soil of lettuce.</title>
        <authorList>
            <person name="Wang Y."/>
        </authorList>
    </citation>
    <scope>NUCLEOTIDE SEQUENCE [LARGE SCALE GENOMIC DNA]</scope>
    <source>
        <strain evidence="7 8">NEAU-85</strain>
    </source>
</reference>